<proteinExistence type="predicted"/>
<accession>A0A9K3CN26</accession>
<evidence type="ECO:0000313" key="3">
    <source>
        <dbReference type="Proteomes" id="UP000265618"/>
    </source>
</evidence>
<feature type="region of interest" description="Disordered" evidence="1">
    <location>
        <begin position="39"/>
        <end position="61"/>
    </location>
</feature>
<keyword evidence="3" id="KW-1185">Reference proteome</keyword>
<dbReference type="AlphaFoldDB" id="A0A9K3CN26"/>
<name>A0A9K3CN26_9EUKA</name>
<comment type="caution">
    <text evidence="2">The sequence shown here is derived from an EMBL/GenBank/DDBJ whole genome shotgun (WGS) entry which is preliminary data.</text>
</comment>
<organism evidence="2 3">
    <name type="scientific">Kipferlia bialata</name>
    <dbReference type="NCBI Taxonomy" id="797122"/>
    <lineage>
        <taxon>Eukaryota</taxon>
        <taxon>Metamonada</taxon>
        <taxon>Carpediemonas-like organisms</taxon>
        <taxon>Kipferlia</taxon>
    </lineage>
</organism>
<evidence type="ECO:0000256" key="1">
    <source>
        <dbReference type="SAM" id="MobiDB-lite"/>
    </source>
</evidence>
<feature type="compositionally biased region" description="Low complexity" evidence="1">
    <location>
        <begin position="39"/>
        <end position="49"/>
    </location>
</feature>
<dbReference type="EMBL" id="BDIP01000010">
    <property type="protein sequence ID" value="GIQ79461.1"/>
    <property type="molecule type" value="Genomic_DNA"/>
</dbReference>
<feature type="region of interest" description="Disordered" evidence="1">
    <location>
        <begin position="1"/>
        <end position="20"/>
    </location>
</feature>
<feature type="compositionally biased region" description="Basic residues" evidence="1">
    <location>
        <begin position="7"/>
        <end position="16"/>
    </location>
</feature>
<sequence length="119" mass="12915">MAPRKNNAQRRIKAAKAKATAGARAEAAAKVRAEKEAMQQRYMQQRQGGMPQGGAAGEPDMATMMQNPEIQALMAKLAAMPKKADGSPDMTPEQQMEMMQQFGLGQQQPHVHSDDCGCE</sequence>
<feature type="region of interest" description="Disordered" evidence="1">
    <location>
        <begin position="100"/>
        <end position="119"/>
    </location>
</feature>
<evidence type="ECO:0000313" key="2">
    <source>
        <dbReference type="EMBL" id="GIQ79461.1"/>
    </source>
</evidence>
<protein>
    <submittedName>
        <fullName evidence="2">Uncharacterized protein</fullName>
    </submittedName>
</protein>
<reference evidence="2 3" key="1">
    <citation type="journal article" date="2018" name="PLoS ONE">
        <title>The draft genome of Kipferlia bialata reveals reductive genome evolution in fornicate parasites.</title>
        <authorList>
            <person name="Tanifuji G."/>
            <person name="Takabayashi S."/>
            <person name="Kume K."/>
            <person name="Takagi M."/>
            <person name="Nakayama T."/>
            <person name="Kamikawa R."/>
            <person name="Inagaki Y."/>
            <person name="Hashimoto T."/>
        </authorList>
    </citation>
    <scope>NUCLEOTIDE SEQUENCE [LARGE SCALE GENOMIC DNA]</scope>
    <source>
        <strain evidence="2">NY0173</strain>
    </source>
</reference>
<dbReference type="Proteomes" id="UP000265618">
    <property type="component" value="Unassembled WGS sequence"/>
</dbReference>
<gene>
    <name evidence="2" type="ORF">KIPB_000109</name>
</gene>